<evidence type="ECO:0000313" key="7">
    <source>
        <dbReference type="EMBL" id="BBT16990.1"/>
    </source>
</evidence>
<keyword evidence="2 6" id="KW-0929">Antimicrobial</keyword>
<name>A0A6S5RQM7_9GAMM</name>
<dbReference type="PANTHER" id="PTHR38107:SF3">
    <property type="entry name" value="LYSOZYME RRRD-RELATED"/>
    <property type="match status" value="1"/>
</dbReference>
<dbReference type="Gene3D" id="1.10.530.40">
    <property type="match status" value="1"/>
</dbReference>
<reference evidence="7 8" key="1">
    <citation type="submission" date="2019-12" db="EMBL/GenBank/DDBJ databases">
        <title>complete genome sequences of Pseudomonas otitidis str. WP8-S17-CRE-03 isolated from wastewater treatment plant effluent.</title>
        <authorList>
            <person name="Sekizuka T."/>
            <person name="Itokawa K."/>
            <person name="Yatsu K."/>
            <person name="Inamine Y."/>
            <person name="Kuroda M."/>
        </authorList>
    </citation>
    <scope>NUCLEOTIDE SEQUENCE [LARGE SCALE GENOMIC DNA]</scope>
    <source>
        <strain evidence="7 8">WP8-S17-CRE-03</strain>
    </source>
</reference>
<evidence type="ECO:0000313" key="8">
    <source>
        <dbReference type="Proteomes" id="UP000515591"/>
    </source>
</evidence>
<evidence type="ECO:0000256" key="4">
    <source>
        <dbReference type="ARBA" id="ARBA00022801"/>
    </source>
</evidence>
<dbReference type="GO" id="GO:0009253">
    <property type="term" value="P:peptidoglycan catabolic process"/>
    <property type="evidence" value="ECO:0007669"/>
    <property type="project" value="InterPro"/>
</dbReference>
<dbReference type="PANTHER" id="PTHR38107">
    <property type="match status" value="1"/>
</dbReference>
<evidence type="ECO:0000256" key="6">
    <source>
        <dbReference type="RuleBase" id="RU003788"/>
    </source>
</evidence>
<dbReference type="GO" id="GO:0003796">
    <property type="term" value="F:lysozyme activity"/>
    <property type="evidence" value="ECO:0007669"/>
    <property type="project" value="UniProtKB-EC"/>
</dbReference>
<gene>
    <name evidence="7" type="ORF">WP8S17C03_30390</name>
</gene>
<organism evidence="7 8">
    <name type="scientific">Metapseudomonas otitidis</name>
    <dbReference type="NCBI Taxonomy" id="319939"/>
    <lineage>
        <taxon>Bacteria</taxon>
        <taxon>Pseudomonadati</taxon>
        <taxon>Pseudomonadota</taxon>
        <taxon>Gammaproteobacteria</taxon>
        <taxon>Pseudomonadales</taxon>
        <taxon>Pseudomonadaceae</taxon>
        <taxon>Metapseudomonas</taxon>
    </lineage>
</organism>
<evidence type="ECO:0000256" key="3">
    <source>
        <dbReference type="ARBA" id="ARBA00022638"/>
    </source>
</evidence>
<dbReference type="GO" id="GO:0016998">
    <property type="term" value="P:cell wall macromolecule catabolic process"/>
    <property type="evidence" value="ECO:0007669"/>
    <property type="project" value="InterPro"/>
</dbReference>
<evidence type="ECO:0000256" key="1">
    <source>
        <dbReference type="ARBA" id="ARBA00000632"/>
    </source>
</evidence>
<proteinExistence type="inferred from homology"/>
<dbReference type="Proteomes" id="UP000515591">
    <property type="component" value="Chromosome"/>
</dbReference>
<dbReference type="GO" id="GO:0042742">
    <property type="term" value="P:defense response to bacterium"/>
    <property type="evidence" value="ECO:0007669"/>
    <property type="project" value="UniProtKB-KW"/>
</dbReference>
<comment type="similarity">
    <text evidence="6">Belongs to the glycosyl hydrolase 24 family.</text>
</comment>
<dbReference type="EMBL" id="AP022213">
    <property type="protein sequence ID" value="BBT16990.1"/>
    <property type="molecule type" value="Genomic_DNA"/>
</dbReference>
<evidence type="ECO:0000256" key="5">
    <source>
        <dbReference type="ARBA" id="ARBA00023295"/>
    </source>
</evidence>
<dbReference type="RefSeq" id="WP_182850148.1">
    <property type="nucleotide sequence ID" value="NZ_AP022213.1"/>
</dbReference>
<dbReference type="GO" id="GO:0031640">
    <property type="term" value="P:killing of cells of another organism"/>
    <property type="evidence" value="ECO:0007669"/>
    <property type="project" value="UniProtKB-KW"/>
</dbReference>
<dbReference type="HAMAP" id="MF_04110">
    <property type="entry name" value="ENDOLYSIN_T4"/>
    <property type="match status" value="1"/>
</dbReference>
<dbReference type="EC" id="3.2.1.17" evidence="6"/>
<keyword evidence="5 6" id="KW-0326">Glycosidase</keyword>
<comment type="catalytic activity">
    <reaction evidence="1 6">
        <text>Hydrolysis of (1-&gt;4)-beta-linkages between N-acetylmuramic acid and N-acetyl-D-glucosamine residues in a peptidoglycan and between N-acetyl-D-glucosamine residues in chitodextrins.</text>
        <dbReference type="EC" id="3.2.1.17"/>
    </reaction>
</comment>
<dbReference type="InterPro" id="IPR002196">
    <property type="entry name" value="Glyco_hydro_24"/>
</dbReference>
<dbReference type="InterPro" id="IPR023347">
    <property type="entry name" value="Lysozyme_dom_sf"/>
</dbReference>
<dbReference type="CDD" id="cd16900">
    <property type="entry name" value="endolysin_R21-like"/>
    <property type="match status" value="1"/>
</dbReference>
<accession>A0A6S5RQM7</accession>
<dbReference type="SUPFAM" id="SSF53955">
    <property type="entry name" value="Lysozyme-like"/>
    <property type="match status" value="1"/>
</dbReference>
<dbReference type="AlphaFoldDB" id="A0A6S5RQM7"/>
<keyword evidence="4 6" id="KW-0378">Hydrolase</keyword>
<dbReference type="Pfam" id="PF00959">
    <property type="entry name" value="Phage_lysozyme"/>
    <property type="match status" value="1"/>
</dbReference>
<protein>
    <recommendedName>
        <fullName evidence="6">Lysozyme</fullName>
        <ecNumber evidence="6">3.2.1.17</ecNumber>
    </recommendedName>
</protein>
<sequence length="167" mass="17831">MGIKARLLAAALTIATPLVGYFEGRNLLAYLDPIGKPTICDGWTRGVRLGDQATDAQCDAYTRKGLEEAADVFARWVPEDVADRLSAKTLAAFLSFIYNAGPGAPGVKDGFVWLKNGRHSTMLLHLQAGRVAEACAQLSNWTSAGGRKLGGLIKRRAAERALCEGGL</sequence>
<dbReference type="InterPro" id="IPR034690">
    <property type="entry name" value="Endolysin_T4_type"/>
</dbReference>
<keyword evidence="3 6" id="KW-0081">Bacteriolytic enzyme</keyword>
<dbReference type="InterPro" id="IPR051018">
    <property type="entry name" value="Bacteriophage_GH24"/>
</dbReference>
<dbReference type="InterPro" id="IPR023346">
    <property type="entry name" value="Lysozyme-like_dom_sf"/>
</dbReference>
<evidence type="ECO:0000256" key="2">
    <source>
        <dbReference type="ARBA" id="ARBA00022529"/>
    </source>
</evidence>